<dbReference type="KEGG" id="jeo:JMA_08250"/>
<dbReference type="BioCyc" id="JESP1508404:G14D9-10042-MONOMER"/>
<evidence type="ECO:0000313" key="2">
    <source>
        <dbReference type="Proteomes" id="UP000031449"/>
    </source>
</evidence>
<evidence type="ECO:0000313" key="1">
    <source>
        <dbReference type="EMBL" id="AJD90142.1"/>
    </source>
</evidence>
<proteinExistence type="predicted"/>
<sequence length="40" mass="4629">MHSQRRFLSEGEETMKKIALCLIMVFLVVMLAVCGEKTRE</sequence>
<keyword evidence="2" id="KW-1185">Reference proteome</keyword>
<protein>
    <submittedName>
        <fullName evidence="1">Uncharacterized protein</fullName>
    </submittedName>
</protein>
<accession>A0A0B5ANA5</accession>
<name>A0A0B5ANA5_9BACL</name>
<dbReference type="EMBL" id="CP009416">
    <property type="protein sequence ID" value="AJD90142.1"/>
    <property type="molecule type" value="Genomic_DNA"/>
</dbReference>
<organism evidence="1 2">
    <name type="scientific">Jeotgalibacillus malaysiensis</name>
    <dbReference type="NCBI Taxonomy" id="1508404"/>
    <lineage>
        <taxon>Bacteria</taxon>
        <taxon>Bacillati</taxon>
        <taxon>Bacillota</taxon>
        <taxon>Bacilli</taxon>
        <taxon>Bacillales</taxon>
        <taxon>Caryophanaceae</taxon>
        <taxon>Jeotgalibacillus</taxon>
    </lineage>
</organism>
<dbReference type="Proteomes" id="UP000031449">
    <property type="component" value="Chromosome"/>
</dbReference>
<dbReference type="STRING" id="1508404.JMA_08250"/>
<gene>
    <name evidence="1" type="ORF">JMA_08250</name>
</gene>
<reference evidence="1 2" key="1">
    <citation type="submission" date="2014-08" db="EMBL/GenBank/DDBJ databases">
        <title>Complete genome of a marine bacteria Jeotgalibacillus malaysiensis.</title>
        <authorList>
            <person name="Yaakop A.S."/>
            <person name="Chan K.-G."/>
            <person name="Goh K.M."/>
        </authorList>
    </citation>
    <scope>NUCLEOTIDE SEQUENCE [LARGE SCALE GENOMIC DNA]</scope>
    <source>
        <strain evidence="1 2">D5</strain>
    </source>
</reference>
<dbReference type="HOGENOM" id="CLU_3290926_0_0_9"/>
<dbReference type="AlphaFoldDB" id="A0A0B5ANA5"/>